<dbReference type="PANTHER" id="PTHR24171">
    <property type="entry name" value="ANKYRIN REPEAT DOMAIN-CONTAINING PROTEIN 39-RELATED"/>
    <property type="match status" value="1"/>
</dbReference>
<sequence>MSDLGSTSDVDSSADPHSNANLDSSADNSTRSTPDLRLVNMESDSSPVKSDLDLRNNAEASRCLMISPVKKLSALRLVSPFDTDQEMIDLEVASVLAEADNCNDKYSERECSNNNSSITIHQLAAQGELNQLKHEVEQGVDIDKVDDSGLSPLLWACANGQCLTARYLLDHQADLDIVGNHGENALLFTSCYGYIDILKHLLALGMNVDYTDETGSSGLMYAAYNGHGSCVGALLEAGADLTLENENGHTAMDLTIGQGHRQVQQVIESHMLRIREERDFLHSCDIVGHNIHRQLAKLKLVGRYQRKQPAQGDLYYLAQKQQLLLCLKKRHCDLHDNRSVIPALQSLNNTLPYHVMFQLSEHILKLVDVEGNQDGSHDSLCLLQHQKVAILQACLTTCTKCCHSASLVSMVRTDAWRVWYRAEVCRNHRAASRPCTFPFSCND</sequence>
<feature type="repeat" description="ANK" evidence="3">
    <location>
        <begin position="181"/>
        <end position="213"/>
    </location>
</feature>
<dbReference type="InterPro" id="IPR002110">
    <property type="entry name" value="Ankyrin_rpt"/>
</dbReference>
<proteinExistence type="predicted"/>
<gene>
    <name evidence="5" type="ORF">MAR_024972</name>
</gene>
<feature type="region of interest" description="Disordered" evidence="4">
    <location>
        <begin position="1"/>
        <end position="34"/>
    </location>
</feature>
<feature type="repeat" description="ANK" evidence="3">
    <location>
        <begin position="214"/>
        <end position="246"/>
    </location>
</feature>
<evidence type="ECO:0000256" key="4">
    <source>
        <dbReference type="SAM" id="MobiDB-lite"/>
    </source>
</evidence>
<dbReference type="SMART" id="SM00248">
    <property type="entry name" value="ANK"/>
    <property type="match status" value="3"/>
</dbReference>
<keyword evidence="2 3" id="KW-0040">ANK repeat</keyword>
<dbReference type="Pfam" id="PF00023">
    <property type="entry name" value="Ank"/>
    <property type="match status" value="1"/>
</dbReference>
<evidence type="ECO:0000256" key="1">
    <source>
        <dbReference type="ARBA" id="ARBA00022737"/>
    </source>
</evidence>
<reference evidence="5" key="1">
    <citation type="submission" date="2022-11" db="EMBL/GenBank/DDBJ databases">
        <title>Centuries of genome instability and evolution in soft-shell clam transmissible cancer (bioRxiv).</title>
        <authorList>
            <person name="Hart S.F.M."/>
            <person name="Yonemitsu M.A."/>
            <person name="Giersch R.M."/>
            <person name="Beal B.F."/>
            <person name="Arriagada G."/>
            <person name="Davis B.W."/>
            <person name="Ostrander E.A."/>
            <person name="Goff S.P."/>
            <person name="Metzger M.J."/>
        </authorList>
    </citation>
    <scope>NUCLEOTIDE SEQUENCE</scope>
    <source>
        <strain evidence="5">MELC-2E11</strain>
        <tissue evidence="5">Siphon/mantle</tissue>
    </source>
</reference>
<organism evidence="5 6">
    <name type="scientific">Mya arenaria</name>
    <name type="common">Soft-shell clam</name>
    <dbReference type="NCBI Taxonomy" id="6604"/>
    <lineage>
        <taxon>Eukaryota</taxon>
        <taxon>Metazoa</taxon>
        <taxon>Spiralia</taxon>
        <taxon>Lophotrochozoa</taxon>
        <taxon>Mollusca</taxon>
        <taxon>Bivalvia</taxon>
        <taxon>Autobranchia</taxon>
        <taxon>Heteroconchia</taxon>
        <taxon>Euheterodonta</taxon>
        <taxon>Imparidentia</taxon>
        <taxon>Neoheterodontei</taxon>
        <taxon>Myida</taxon>
        <taxon>Myoidea</taxon>
        <taxon>Myidae</taxon>
        <taxon>Mya</taxon>
    </lineage>
</organism>
<protein>
    <submittedName>
        <fullName evidence="5">RFXK-like protein</fullName>
    </submittedName>
</protein>
<feature type="compositionally biased region" description="Low complexity" evidence="4">
    <location>
        <begin position="18"/>
        <end position="29"/>
    </location>
</feature>
<feature type="compositionally biased region" description="Polar residues" evidence="4">
    <location>
        <begin position="1"/>
        <end position="11"/>
    </location>
</feature>
<feature type="repeat" description="ANK" evidence="3">
    <location>
        <begin position="148"/>
        <end position="180"/>
    </location>
</feature>
<evidence type="ECO:0000256" key="2">
    <source>
        <dbReference type="ARBA" id="ARBA00023043"/>
    </source>
</evidence>
<dbReference type="Gene3D" id="1.25.40.20">
    <property type="entry name" value="Ankyrin repeat-containing domain"/>
    <property type="match status" value="1"/>
</dbReference>
<evidence type="ECO:0000313" key="5">
    <source>
        <dbReference type="EMBL" id="WAR00600.1"/>
    </source>
</evidence>
<keyword evidence="1" id="KW-0677">Repeat</keyword>
<evidence type="ECO:0000313" key="6">
    <source>
        <dbReference type="Proteomes" id="UP001164746"/>
    </source>
</evidence>
<dbReference type="PROSITE" id="PS50297">
    <property type="entry name" value="ANK_REP_REGION"/>
    <property type="match status" value="1"/>
</dbReference>
<name>A0ABY7DT50_MYAAR</name>
<dbReference type="SUPFAM" id="SSF48403">
    <property type="entry name" value="Ankyrin repeat"/>
    <property type="match status" value="1"/>
</dbReference>
<dbReference type="Proteomes" id="UP001164746">
    <property type="component" value="Chromosome 3"/>
</dbReference>
<dbReference type="InterPro" id="IPR036770">
    <property type="entry name" value="Ankyrin_rpt-contain_sf"/>
</dbReference>
<evidence type="ECO:0000256" key="3">
    <source>
        <dbReference type="PROSITE-ProRule" id="PRU00023"/>
    </source>
</evidence>
<dbReference type="PROSITE" id="PS50088">
    <property type="entry name" value="ANK_REPEAT"/>
    <property type="match status" value="3"/>
</dbReference>
<accession>A0ABY7DT50</accession>
<dbReference type="Pfam" id="PF12796">
    <property type="entry name" value="Ank_2"/>
    <property type="match status" value="1"/>
</dbReference>
<dbReference type="EMBL" id="CP111014">
    <property type="protein sequence ID" value="WAR00600.1"/>
    <property type="molecule type" value="Genomic_DNA"/>
</dbReference>
<keyword evidence="6" id="KW-1185">Reference proteome</keyword>